<evidence type="ECO:0000256" key="10">
    <source>
        <dbReference type="SAM" id="Phobius"/>
    </source>
</evidence>
<gene>
    <name evidence="13" type="primary">LOC111103927</name>
</gene>
<dbReference type="GO" id="GO:0031293">
    <property type="term" value="P:membrane protein intracellular domain proteolysis"/>
    <property type="evidence" value="ECO:0007669"/>
    <property type="project" value="TreeGrafter"/>
</dbReference>
<keyword evidence="12" id="KW-1185">Reference proteome</keyword>
<keyword evidence="5 10" id="KW-0812">Transmembrane</keyword>
<evidence type="ECO:0000256" key="4">
    <source>
        <dbReference type="ARBA" id="ARBA00014400"/>
    </source>
</evidence>
<reference evidence="13" key="1">
    <citation type="submission" date="2025-08" db="UniProtKB">
        <authorList>
            <consortium name="RefSeq"/>
        </authorList>
    </citation>
    <scope>IDENTIFICATION</scope>
    <source>
        <tissue evidence="13">Whole sample</tissue>
    </source>
</reference>
<feature type="transmembrane region" description="Helical" evidence="10">
    <location>
        <begin position="155"/>
        <end position="173"/>
    </location>
</feature>
<organism evidence="12 13">
    <name type="scientific">Crassostrea virginica</name>
    <name type="common">Eastern oyster</name>
    <dbReference type="NCBI Taxonomy" id="6565"/>
    <lineage>
        <taxon>Eukaryota</taxon>
        <taxon>Metazoa</taxon>
        <taxon>Spiralia</taxon>
        <taxon>Lophotrochozoa</taxon>
        <taxon>Mollusca</taxon>
        <taxon>Bivalvia</taxon>
        <taxon>Autobranchia</taxon>
        <taxon>Pteriomorphia</taxon>
        <taxon>Ostreida</taxon>
        <taxon>Ostreoidea</taxon>
        <taxon>Ostreidae</taxon>
        <taxon>Crassostrea</taxon>
    </lineage>
</organism>
<evidence type="ECO:0000256" key="6">
    <source>
        <dbReference type="ARBA" id="ARBA00022989"/>
    </source>
</evidence>
<keyword evidence="6 10" id="KW-1133">Transmembrane helix</keyword>
<comment type="subcellular location">
    <subcellularLocation>
        <location evidence="2">Endomembrane system</location>
        <topology evidence="2">Multi-pass membrane protein</topology>
    </subcellularLocation>
</comment>
<protein>
    <recommendedName>
        <fullName evidence="4">Membrane-bound transcription factor site-2 protease</fullName>
        <ecNumber evidence="3">3.4.24.85</ecNumber>
    </recommendedName>
    <alternativeName>
        <fullName evidence="8">Endopeptidase S2P</fullName>
    </alternativeName>
</protein>
<feature type="transmembrane region" description="Helical" evidence="10">
    <location>
        <begin position="193"/>
        <end position="219"/>
    </location>
</feature>
<dbReference type="CDD" id="cd06775">
    <property type="entry name" value="cpPDZ_MBTPS2-like"/>
    <property type="match status" value="1"/>
</dbReference>
<comment type="function">
    <text evidence="9">Zinc metalloprotease that mediates intramembrane proteolysis of proteins such as ATF6, ATF6B, SREBF1/SREBP1 and SREBF2/SREBP2. Catalyzes the second step in the proteolytic activation of the sterol regulatory element-binding proteins (SREBPs) SREBF1/SREBP1 and SREBF2/SREBP2: cleaves SREBPs within the first transmembrane segment, thereby releasing the N-terminal segment with a portion of the transmembrane segment attached. Mature N-terminal SREBP fragments shuttle to the nucleus and activate gene transcription. Also mediates the second step in the proteolytic activation of the cyclic AMP-dependent transcription factor ATF-6 (ATF6 and ATF6B). Involved in intramembrane proteolysis during bone formation. In astrocytes and osteoblasts, upon DNA damage and ER stress, mediates the second step of the regulated intramembrane proteolytic activation of the transcription factor CREB3L1, leading to the inhibition of cell-cycle progression.</text>
</comment>
<name>A0A8B8AQD1_CRAVI</name>
<feature type="transmembrane region" description="Helical" evidence="10">
    <location>
        <begin position="74"/>
        <end position="99"/>
    </location>
</feature>
<dbReference type="OrthoDB" id="69989at2759"/>
<dbReference type="InterPro" id="IPR001193">
    <property type="entry name" value="MBTPS2"/>
</dbReference>
<evidence type="ECO:0000256" key="3">
    <source>
        <dbReference type="ARBA" id="ARBA00012347"/>
    </source>
</evidence>
<dbReference type="PANTHER" id="PTHR13325:SF3">
    <property type="entry name" value="MEMBRANE-BOUND TRANSCRIPTION FACTOR SITE-2 PROTEASE"/>
    <property type="match status" value="1"/>
</dbReference>
<proteinExistence type="predicted"/>
<dbReference type="Pfam" id="PF02163">
    <property type="entry name" value="Peptidase_M50"/>
    <property type="match status" value="1"/>
</dbReference>
<dbReference type="GO" id="GO:0005737">
    <property type="term" value="C:cytoplasm"/>
    <property type="evidence" value="ECO:0007669"/>
    <property type="project" value="TreeGrafter"/>
</dbReference>
<feature type="transmembrane region" description="Helical" evidence="10">
    <location>
        <begin position="6"/>
        <end position="24"/>
    </location>
</feature>
<evidence type="ECO:0000256" key="8">
    <source>
        <dbReference type="ARBA" id="ARBA00032658"/>
    </source>
</evidence>
<evidence type="ECO:0000256" key="5">
    <source>
        <dbReference type="ARBA" id="ARBA00022692"/>
    </source>
</evidence>
<evidence type="ECO:0000259" key="11">
    <source>
        <dbReference type="Pfam" id="PF02163"/>
    </source>
</evidence>
<dbReference type="EC" id="3.4.24.85" evidence="3"/>
<evidence type="ECO:0000256" key="1">
    <source>
        <dbReference type="ARBA" id="ARBA00001350"/>
    </source>
</evidence>
<dbReference type="InterPro" id="IPR008915">
    <property type="entry name" value="Peptidase_M50"/>
</dbReference>
<dbReference type="GeneID" id="111103927"/>
<dbReference type="GO" id="GO:0012505">
    <property type="term" value="C:endomembrane system"/>
    <property type="evidence" value="ECO:0007669"/>
    <property type="project" value="UniProtKB-SubCell"/>
</dbReference>
<dbReference type="PRINTS" id="PR01000">
    <property type="entry name" value="SREBPS2PTASE"/>
</dbReference>
<dbReference type="GO" id="GO:0004222">
    <property type="term" value="F:metalloendopeptidase activity"/>
    <property type="evidence" value="ECO:0007669"/>
    <property type="project" value="InterPro"/>
</dbReference>
<comment type="catalytic activity">
    <reaction evidence="1">
        <text>Cleaves several transcription factors that are type-2 transmembrane proteins within membrane-spanning domains. Known substrates include sterol regulatory element-binding protein (SREBP) -1, SREBP-2 and forms of the transcriptional activator ATF6. SREBP-2 is cleaved at the site 477-DRSRILL-|-CVLTFLCLSFNPLTSLLQWGGA-505. The residues Asn-Pro, 11 residues distal to the site of cleavage in the membrane-spanning domain, are important for cleavage by S2P endopeptidase. Replacement of either of these residues does not prevent cleavage, but there is no cleavage if both of these residues are replaced.</text>
        <dbReference type="EC" id="3.4.24.85"/>
    </reaction>
</comment>
<dbReference type="RefSeq" id="XP_022293256.1">
    <property type="nucleotide sequence ID" value="XM_022437548.1"/>
</dbReference>
<dbReference type="GO" id="GO:1905897">
    <property type="term" value="P:regulation of response to endoplasmic reticulum stress"/>
    <property type="evidence" value="ECO:0007669"/>
    <property type="project" value="TreeGrafter"/>
</dbReference>
<feature type="transmembrane region" description="Helical" evidence="10">
    <location>
        <begin position="461"/>
        <end position="486"/>
    </location>
</feature>
<dbReference type="Proteomes" id="UP000694844">
    <property type="component" value="Chromosome 7"/>
</dbReference>
<dbReference type="KEGG" id="cvn:111103927"/>
<evidence type="ECO:0000256" key="9">
    <source>
        <dbReference type="ARBA" id="ARBA00045828"/>
    </source>
</evidence>
<dbReference type="GO" id="GO:0016020">
    <property type="term" value="C:membrane"/>
    <property type="evidence" value="ECO:0007669"/>
    <property type="project" value="InterPro"/>
</dbReference>
<evidence type="ECO:0000313" key="13">
    <source>
        <dbReference type="RefSeq" id="XP_022293256.1"/>
    </source>
</evidence>
<dbReference type="AlphaFoldDB" id="A0A8B8AQD1"/>
<evidence type="ECO:0000313" key="12">
    <source>
        <dbReference type="Proteomes" id="UP000694844"/>
    </source>
</evidence>
<dbReference type="PANTHER" id="PTHR13325">
    <property type="entry name" value="PROTEASE M50 MEMBRANE-BOUND TRANSCRIPTION FACTOR SITE 2 PROTEASE"/>
    <property type="match status" value="1"/>
</dbReference>
<feature type="domain" description="Peptidase M50" evidence="11">
    <location>
        <begin position="128"/>
        <end position="464"/>
    </location>
</feature>
<feature type="transmembrane region" description="Helical" evidence="10">
    <location>
        <begin position="126"/>
        <end position="143"/>
    </location>
</feature>
<evidence type="ECO:0000256" key="7">
    <source>
        <dbReference type="ARBA" id="ARBA00023136"/>
    </source>
</evidence>
<sequence length="487" mass="54817">MLQTTWIALILGFWSSLYLLDAYLKSNKTYSRHYYNFLERTGFSVSICQFRWYSTFFNRSFVRLGQWRPRLLRLWFTVGVLFGLVAMLLSVCLLTLLVINTLRKQPVDQQVLTPVMPGVNLPASQLSYYLLTLLVCGILHEMGHAIAAVRENVRVNGFGLFLLILYPGAYVDLSSEHLQVVSPLRQLRIYCAGVWHNFVIVIFALIVLFILPILLIPFYSTGSAVVITQVSENSAVSGPRGLAVGDPVTSISGCRVTDIDDWHSCVSHSIKEESIGHCLSREKITELDSTPKNLSDVAKAVDCCNSTSSTHLCFKYHIKSKSQDKYACLPARMTTDRPMCKYQSDCYIPKADMVCVYPALDNVTKLLQVFHGRKPPLLFLGHPLDLHYSVMLSNYVPKSSIIPLNLPYVLETFSKYLISLSGALVILNVVPCYALDGQWICHAFIELSLASVIPDREMRGLLYSVIILYGTALLLVNVILAMWMLFT</sequence>
<accession>A0A8B8AQD1</accession>
<evidence type="ECO:0000256" key="2">
    <source>
        <dbReference type="ARBA" id="ARBA00004127"/>
    </source>
</evidence>
<keyword evidence="7 10" id="KW-0472">Membrane</keyword>